<comment type="subcellular location">
    <subcellularLocation>
        <location evidence="1">Cell membrane</location>
        <topology evidence="1">Multi-pass membrane protein</topology>
    </subcellularLocation>
</comment>
<feature type="transmembrane region" description="Helical" evidence="11">
    <location>
        <begin position="75"/>
        <end position="96"/>
    </location>
</feature>
<dbReference type="GO" id="GO:0004930">
    <property type="term" value="F:G protein-coupled receptor activity"/>
    <property type="evidence" value="ECO:0007669"/>
    <property type="project" value="UniProtKB-KW"/>
</dbReference>
<proteinExistence type="inferred from homology"/>
<evidence type="ECO:0000259" key="12">
    <source>
        <dbReference type="PROSITE" id="PS50262"/>
    </source>
</evidence>
<dbReference type="PROSITE" id="PS50262">
    <property type="entry name" value="G_PROTEIN_RECEP_F1_2"/>
    <property type="match status" value="1"/>
</dbReference>
<dbReference type="PANTHER" id="PTHR24248">
    <property type="entry name" value="ADRENERGIC RECEPTOR-RELATED G-PROTEIN COUPLED RECEPTOR"/>
    <property type="match status" value="1"/>
</dbReference>
<evidence type="ECO:0000256" key="11">
    <source>
        <dbReference type="SAM" id="Phobius"/>
    </source>
</evidence>
<keyword evidence="7" id="KW-1015">Disulfide bond</keyword>
<dbReference type="InterPro" id="IPR000276">
    <property type="entry name" value="GPCR_Rhodpsn"/>
</dbReference>
<feature type="transmembrane region" description="Helical" evidence="11">
    <location>
        <begin position="6"/>
        <end position="26"/>
    </location>
</feature>
<evidence type="ECO:0000256" key="4">
    <source>
        <dbReference type="ARBA" id="ARBA00022989"/>
    </source>
</evidence>
<evidence type="ECO:0000256" key="5">
    <source>
        <dbReference type="ARBA" id="ARBA00023040"/>
    </source>
</evidence>
<keyword evidence="3 10" id="KW-0812">Transmembrane</keyword>
<keyword evidence="2" id="KW-1003">Cell membrane</keyword>
<protein>
    <recommendedName>
        <fullName evidence="12">G-protein coupled receptors family 1 profile domain-containing protein</fullName>
    </recommendedName>
</protein>
<evidence type="ECO:0000256" key="7">
    <source>
        <dbReference type="ARBA" id="ARBA00023157"/>
    </source>
</evidence>
<dbReference type="AlphaFoldDB" id="A0A8S1FDN4"/>
<evidence type="ECO:0000256" key="6">
    <source>
        <dbReference type="ARBA" id="ARBA00023136"/>
    </source>
</evidence>
<dbReference type="PROSITE" id="PS00237">
    <property type="entry name" value="G_PROTEIN_RECEP_F1_1"/>
    <property type="match status" value="1"/>
</dbReference>
<dbReference type="PRINTS" id="PR00237">
    <property type="entry name" value="GPCRRHODOPSN"/>
</dbReference>
<evidence type="ECO:0000256" key="9">
    <source>
        <dbReference type="ARBA" id="ARBA00023224"/>
    </source>
</evidence>
<feature type="transmembrane region" description="Helical" evidence="11">
    <location>
        <begin position="329"/>
        <end position="348"/>
    </location>
</feature>
<gene>
    <name evidence="13" type="ORF">CBOVIS_LOCUS10946</name>
</gene>
<dbReference type="SMART" id="SM01381">
    <property type="entry name" value="7TM_GPCR_Srsx"/>
    <property type="match status" value="1"/>
</dbReference>
<feature type="transmembrane region" description="Helical" evidence="11">
    <location>
        <begin position="38"/>
        <end position="59"/>
    </location>
</feature>
<evidence type="ECO:0000313" key="14">
    <source>
        <dbReference type="Proteomes" id="UP000494206"/>
    </source>
</evidence>
<keyword evidence="6 11" id="KW-0472">Membrane</keyword>
<dbReference type="Pfam" id="PF00001">
    <property type="entry name" value="7tm_1"/>
    <property type="match status" value="1"/>
</dbReference>
<feature type="transmembrane region" description="Helical" evidence="11">
    <location>
        <begin position="285"/>
        <end position="309"/>
    </location>
</feature>
<dbReference type="EMBL" id="CADEPM010000008">
    <property type="protein sequence ID" value="CAB3409272.1"/>
    <property type="molecule type" value="Genomic_DNA"/>
</dbReference>
<dbReference type="GO" id="GO:0005886">
    <property type="term" value="C:plasma membrane"/>
    <property type="evidence" value="ECO:0007669"/>
    <property type="project" value="UniProtKB-SubCell"/>
</dbReference>
<keyword evidence="14" id="KW-1185">Reference proteome</keyword>
<comment type="similarity">
    <text evidence="10">Belongs to the G-protein coupled receptor 1 family.</text>
</comment>
<dbReference type="InterPro" id="IPR017452">
    <property type="entry name" value="GPCR_Rhodpsn_7TM"/>
</dbReference>
<reference evidence="13 14" key="1">
    <citation type="submission" date="2020-04" db="EMBL/GenBank/DDBJ databases">
        <authorList>
            <person name="Laetsch R D."/>
            <person name="Stevens L."/>
            <person name="Kumar S."/>
            <person name="Blaxter L. M."/>
        </authorList>
    </citation>
    <scope>NUCLEOTIDE SEQUENCE [LARGE SCALE GENOMIC DNA]</scope>
</reference>
<evidence type="ECO:0000256" key="1">
    <source>
        <dbReference type="ARBA" id="ARBA00004651"/>
    </source>
</evidence>
<comment type="caution">
    <text evidence="13">The sequence shown here is derived from an EMBL/GenBank/DDBJ whole genome shotgun (WGS) entry which is preliminary data.</text>
</comment>
<dbReference type="Proteomes" id="UP000494206">
    <property type="component" value="Unassembled WGS sequence"/>
</dbReference>
<name>A0A8S1FDN4_9PELO</name>
<dbReference type="CDD" id="cd14967">
    <property type="entry name" value="7tmA_amine_R-like"/>
    <property type="match status" value="1"/>
</dbReference>
<evidence type="ECO:0000256" key="3">
    <source>
        <dbReference type="ARBA" id="ARBA00022692"/>
    </source>
</evidence>
<keyword evidence="5 10" id="KW-0297">G-protein coupled receptor</keyword>
<keyword evidence="9 10" id="KW-0807">Transducer</keyword>
<keyword evidence="4 11" id="KW-1133">Transmembrane helix</keyword>
<keyword evidence="8 10" id="KW-0675">Receptor</keyword>
<dbReference type="PANTHER" id="PTHR24248:SF125">
    <property type="entry name" value="DOPAMINE D2-LIKE RECEPTOR"/>
    <property type="match status" value="1"/>
</dbReference>
<evidence type="ECO:0000313" key="13">
    <source>
        <dbReference type="EMBL" id="CAB3409272.1"/>
    </source>
</evidence>
<dbReference type="OrthoDB" id="6358729at2759"/>
<organism evidence="13 14">
    <name type="scientific">Caenorhabditis bovis</name>
    <dbReference type="NCBI Taxonomy" id="2654633"/>
    <lineage>
        <taxon>Eukaryota</taxon>
        <taxon>Metazoa</taxon>
        <taxon>Ecdysozoa</taxon>
        <taxon>Nematoda</taxon>
        <taxon>Chromadorea</taxon>
        <taxon>Rhabditida</taxon>
        <taxon>Rhabditina</taxon>
        <taxon>Rhabditomorpha</taxon>
        <taxon>Rhabditoidea</taxon>
        <taxon>Rhabditidae</taxon>
        <taxon>Peloderinae</taxon>
        <taxon>Caenorhabditis</taxon>
    </lineage>
</organism>
<feature type="transmembrane region" description="Helical" evidence="11">
    <location>
        <begin position="116"/>
        <end position="142"/>
    </location>
</feature>
<feature type="domain" description="G-protein coupled receptors family 1 profile" evidence="12">
    <location>
        <begin position="17"/>
        <end position="345"/>
    </location>
</feature>
<accession>A0A8S1FDN4</accession>
<evidence type="ECO:0000256" key="2">
    <source>
        <dbReference type="ARBA" id="ARBA00022475"/>
    </source>
</evidence>
<dbReference type="Gene3D" id="1.20.1070.10">
    <property type="entry name" value="Rhodopsin 7-helix transmembrane proteins"/>
    <property type="match status" value="1"/>
</dbReference>
<feature type="transmembrane region" description="Helical" evidence="11">
    <location>
        <begin position="162"/>
        <end position="185"/>
    </location>
</feature>
<evidence type="ECO:0000256" key="10">
    <source>
        <dbReference type="RuleBase" id="RU000688"/>
    </source>
</evidence>
<sequence length="366" mass="41280">MLISATLGAVNCLVVIGNLLVFYMILTKRSLQSTTNTLVLSLTISDLLLGILILPFAIIQEHNAEWLFGDIGCHLWLSLDVFLSTASIYNLLAISFDRYMAVRQPIKYTIVSSTRLVRLMLFLVWACSLLLAAVLFVLIHIIEVGVVVTNECQPTDLPSEYILFSASASFIIPAFLMVLFNLGIFQTVVRSSKQKTVKSNNGSLRVHRGKRKPTIDSKSIIKKLERSDTLQSFEQDKLNPDGPAMRTLFSHTVVFGILEAKKTNLINHITQRRMYRRSLRTELRVARTTGVVVSAFIVCWIPFTTIYVLQAYSLCTVAADCVPNSLFVVAFWLGYSNSAVNPLLYAAFSRDFRLALKRMVWKRRKN</sequence>
<dbReference type="SUPFAM" id="SSF81321">
    <property type="entry name" value="Family A G protein-coupled receptor-like"/>
    <property type="match status" value="1"/>
</dbReference>
<evidence type="ECO:0000256" key="8">
    <source>
        <dbReference type="ARBA" id="ARBA00023170"/>
    </source>
</evidence>